<keyword evidence="4" id="KW-1185">Reference proteome</keyword>
<evidence type="ECO:0000313" key="4">
    <source>
        <dbReference type="Proteomes" id="UP001326110"/>
    </source>
</evidence>
<feature type="transmembrane region" description="Helical" evidence="2">
    <location>
        <begin position="145"/>
        <end position="163"/>
    </location>
</feature>
<proteinExistence type="predicted"/>
<feature type="compositionally biased region" description="Low complexity" evidence="1">
    <location>
        <begin position="58"/>
        <end position="81"/>
    </location>
</feature>
<feature type="region of interest" description="Disordered" evidence="1">
    <location>
        <begin position="58"/>
        <end position="102"/>
    </location>
</feature>
<evidence type="ECO:0000256" key="2">
    <source>
        <dbReference type="SAM" id="Phobius"/>
    </source>
</evidence>
<accession>A0ABZ0Y5E8</accession>
<sequence length="264" mass="27310">MPLSRASNGARAPAGIFNGIVRTAAAAGIVAGLLLTGVQHLQVIPIIQQAEVFEKAQEAAPASESAPAPAEHAHAADVAPHAHGHDGHGATEEVHSHGGWEPEDGFERTAYTALADVSMGVGYALLLAAMICLRGGAVTWRSGMLWGAAAYAVFFIAPSLGLPPELPGTLAAPVSARQAWWICTAFSTAVALGVLVWSRNVWFKVGAVALLFVPHLVGAPQPPVHSMAAPAELVGSFIIATALANAVFWLALGGLTGYFYKKFA</sequence>
<feature type="transmembrane region" description="Helical" evidence="2">
    <location>
        <begin position="178"/>
        <end position="196"/>
    </location>
</feature>
<evidence type="ECO:0000256" key="1">
    <source>
        <dbReference type="SAM" id="MobiDB-lite"/>
    </source>
</evidence>
<keyword evidence="2" id="KW-1133">Transmembrane helix</keyword>
<dbReference type="EMBL" id="CP140152">
    <property type="protein sequence ID" value="WQH07260.1"/>
    <property type="molecule type" value="Genomic_DNA"/>
</dbReference>
<name>A0ABZ0Y5E8_9BURK</name>
<gene>
    <name evidence="3" type="ORF">SR858_13250</name>
</gene>
<reference evidence="3 4" key="1">
    <citation type="submission" date="2023-11" db="EMBL/GenBank/DDBJ databases">
        <title>MicrobeMod: A computational toolkit for identifying prokaryotic methylation and restriction-modification with nanopore sequencing.</title>
        <authorList>
            <person name="Crits-Christoph A."/>
            <person name="Kang S.C."/>
            <person name="Lee H."/>
            <person name="Ostrov N."/>
        </authorList>
    </citation>
    <scope>NUCLEOTIDE SEQUENCE [LARGE SCALE GENOMIC DNA]</scope>
    <source>
        <strain evidence="3 4">ATCC 25935</strain>
    </source>
</reference>
<dbReference type="Pfam" id="PF09490">
    <property type="entry name" value="CbtA"/>
    <property type="match status" value="1"/>
</dbReference>
<protein>
    <submittedName>
        <fullName evidence="3">CbtA family protein</fullName>
    </submittedName>
</protein>
<keyword evidence="2" id="KW-0812">Transmembrane</keyword>
<evidence type="ECO:0000313" key="3">
    <source>
        <dbReference type="EMBL" id="WQH07260.1"/>
    </source>
</evidence>
<dbReference type="Proteomes" id="UP001326110">
    <property type="component" value="Chromosome"/>
</dbReference>
<keyword evidence="2" id="KW-0472">Membrane</keyword>
<feature type="transmembrane region" description="Helical" evidence="2">
    <location>
        <begin position="201"/>
        <end position="217"/>
    </location>
</feature>
<feature type="transmembrane region" description="Helical" evidence="2">
    <location>
        <begin position="237"/>
        <end position="260"/>
    </location>
</feature>
<dbReference type="NCBIfam" id="TIGR02458">
    <property type="entry name" value="CbtA"/>
    <property type="match status" value="1"/>
</dbReference>
<feature type="compositionally biased region" description="Basic and acidic residues" evidence="1">
    <location>
        <begin position="83"/>
        <end position="100"/>
    </location>
</feature>
<feature type="transmembrane region" description="Helical" evidence="2">
    <location>
        <begin position="110"/>
        <end position="133"/>
    </location>
</feature>
<dbReference type="InterPro" id="IPR012666">
    <property type="entry name" value="CbtA_put"/>
</dbReference>
<dbReference type="RefSeq" id="WP_019921275.1">
    <property type="nucleotide sequence ID" value="NZ_CP140152.1"/>
</dbReference>
<feature type="transmembrane region" description="Helical" evidence="2">
    <location>
        <begin position="12"/>
        <end position="35"/>
    </location>
</feature>
<organism evidence="3 4">
    <name type="scientific">Duganella zoogloeoides</name>
    <dbReference type="NCBI Taxonomy" id="75659"/>
    <lineage>
        <taxon>Bacteria</taxon>
        <taxon>Pseudomonadati</taxon>
        <taxon>Pseudomonadota</taxon>
        <taxon>Betaproteobacteria</taxon>
        <taxon>Burkholderiales</taxon>
        <taxon>Oxalobacteraceae</taxon>
        <taxon>Telluria group</taxon>
        <taxon>Duganella</taxon>
    </lineage>
</organism>